<evidence type="ECO:0000313" key="2">
    <source>
        <dbReference type="EMBL" id="RDY22365.1"/>
    </source>
</evidence>
<feature type="domain" description="DUF1659" evidence="1">
    <location>
        <begin position="6"/>
        <end position="73"/>
    </location>
</feature>
<organism evidence="2 3">
    <name type="scientific">Romboutsia maritimum</name>
    <dbReference type="NCBI Taxonomy" id="2020948"/>
    <lineage>
        <taxon>Bacteria</taxon>
        <taxon>Bacillati</taxon>
        <taxon>Bacillota</taxon>
        <taxon>Clostridia</taxon>
        <taxon>Peptostreptococcales</taxon>
        <taxon>Peptostreptococcaceae</taxon>
        <taxon>Romboutsia</taxon>
    </lineage>
</organism>
<dbReference type="Pfam" id="PF07872">
    <property type="entry name" value="DUF1659"/>
    <property type="match status" value="1"/>
</dbReference>
<reference evidence="2 3" key="1">
    <citation type="journal article" date="2017" name="Genome Announc.">
        <title>Draft Genome Sequence of Romboutsia maritimum sp. nov. Strain CCRI-22766(T), Isolated from Coastal Estuarine Mud.</title>
        <authorList>
            <person name="Maheux A.F."/>
            <person name="Boudreau D.K."/>
            <person name="Berube E."/>
            <person name="Boissinot M."/>
            <person name="Raymond F."/>
            <person name="Brodeur S."/>
            <person name="Corbeil J."/>
            <person name="Brightwell G."/>
            <person name="Broda D."/>
            <person name="Omar R.F."/>
            <person name="Bergeron M.G."/>
        </authorList>
    </citation>
    <scope>NUCLEOTIDE SEQUENCE [LARGE SCALE GENOMIC DNA]</scope>
    <source>
        <strain evidence="2 3">CCRI-22766</strain>
    </source>
</reference>
<name>A0A255I9J0_9FIRM</name>
<keyword evidence="3" id="KW-1185">Reference proteome</keyword>
<dbReference type="Proteomes" id="UP000243494">
    <property type="component" value="Unassembled WGS sequence"/>
</dbReference>
<gene>
    <name evidence="2" type="ORF">CHF27_014080</name>
</gene>
<accession>A0A255I9J0</accession>
<proteinExistence type="predicted"/>
<comment type="caution">
    <text evidence="2">The sequence shown here is derived from an EMBL/GenBank/DDBJ whole genome shotgun (WGS) entry which is preliminary data.</text>
</comment>
<dbReference type="InterPro" id="IPR012454">
    <property type="entry name" value="DUF1659"/>
</dbReference>
<dbReference type="EMBL" id="NOJZ02000107">
    <property type="protein sequence ID" value="RDY22365.1"/>
    <property type="molecule type" value="Genomic_DNA"/>
</dbReference>
<dbReference type="OrthoDB" id="1753205at2"/>
<protein>
    <submittedName>
        <fullName evidence="2">DUF1659 domain-containing protein</fullName>
    </submittedName>
</protein>
<dbReference type="AlphaFoldDB" id="A0A255I9J0"/>
<evidence type="ECO:0000259" key="1">
    <source>
        <dbReference type="Pfam" id="PF07872"/>
    </source>
</evidence>
<dbReference type="RefSeq" id="WP_095405552.1">
    <property type="nucleotide sequence ID" value="NZ_NOJZ02000107.1"/>
</dbReference>
<sequence>MPEIIQTKDMSSLNIKFDCGLNDKGKSIIKSRNFSNIKADAAATDLYDVAQKITALQEHDLFSVAKIDKTQLNA</sequence>
<evidence type="ECO:0000313" key="3">
    <source>
        <dbReference type="Proteomes" id="UP000243494"/>
    </source>
</evidence>